<dbReference type="PANTHER" id="PTHR43649">
    <property type="entry name" value="ARABINOSE-BINDING PROTEIN-RELATED"/>
    <property type="match status" value="1"/>
</dbReference>
<dbReference type="AlphaFoldDB" id="A0A494Y7I2"/>
<reference evidence="6 7" key="1">
    <citation type="submission" date="2018-10" db="EMBL/GenBank/DDBJ databases">
        <title>Cohnella sp. M2MS4P-1, whole genome shotgun sequence.</title>
        <authorList>
            <person name="Tuo L."/>
        </authorList>
    </citation>
    <scope>NUCLEOTIDE SEQUENCE [LARGE SCALE GENOMIC DNA]</scope>
    <source>
        <strain evidence="6 7">M2MS4P-1</strain>
    </source>
</reference>
<evidence type="ECO:0000313" key="7">
    <source>
        <dbReference type="Proteomes" id="UP000282076"/>
    </source>
</evidence>
<sequence length="434" mass="49295">MRFWLVTLMLIGLILLLTFNVWFFYASSNSSHQTATPKETVHLKLLANQSWINRPFLQNAIRDYEKSTGVVIDIQAVPSNSADSIIKKKFSADVLADIVLFNGGAQLEALHPTQNFVDLNEESWVSDVEPFALPLITNNFNVYGFPLWEGALSGIVYNKEIFKKYDIEIPRTKDEFFQACVILRANGIIPMYMAFRDIWPLYLEYGIDAITAQDDSMVKRLNWNQLKLTDIPEMIQLLEWYDKLAKENDLGEGFQTNNWDGQAEALSSGKYAMAIETDTYIYNELENEHAGIASSFGLMPFYFGFNGKGSYARNNLISIFVNQKSKHVKEALDFVRSTAKPDRLNEAYRGIYTQPPFKSVHTNKWTPEYLEVQKLASSRVIAPAAANLIVGFSPVEISVPVQEMMLGEITPEQALQKMENIRFQNAQNQGTPGF</sequence>
<dbReference type="Proteomes" id="UP000282076">
    <property type="component" value="Unassembled WGS sequence"/>
</dbReference>
<dbReference type="RefSeq" id="WP_120975245.1">
    <property type="nucleotide sequence ID" value="NZ_RBZM01000003.1"/>
</dbReference>
<evidence type="ECO:0000256" key="4">
    <source>
        <dbReference type="ARBA" id="ARBA00023139"/>
    </source>
</evidence>
<keyword evidence="3" id="KW-0472">Membrane</keyword>
<dbReference type="SUPFAM" id="SSF53850">
    <property type="entry name" value="Periplasmic binding protein-like II"/>
    <property type="match status" value="1"/>
</dbReference>
<organism evidence="6 7">
    <name type="scientific">Cohnella endophytica</name>
    <dbReference type="NCBI Taxonomy" id="2419778"/>
    <lineage>
        <taxon>Bacteria</taxon>
        <taxon>Bacillati</taxon>
        <taxon>Bacillota</taxon>
        <taxon>Bacilli</taxon>
        <taxon>Bacillales</taxon>
        <taxon>Paenibacillaceae</taxon>
        <taxon>Cohnella</taxon>
    </lineage>
</organism>
<dbReference type="InterPro" id="IPR006059">
    <property type="entry name" value="SBP"/>
</dbReference>
<dbReference type="OrthoDB" id="9798191at2"/>
<keyword evidence="4" id="KW-0564">Palmitate</keyword>
<keyword evidence="7" id="KW-1185">Reference proteome</keyword>
<accession>A0A494Y7I2</accession>
<keyword evidence="5" id="KW-0449">Lipoprotein</keyword>
<comment type="caution">
    <text evidence="6">The sequence shown here is derived from an EMBL/GenBank/DDBJ whole genome shotgun (WGS) entry which is preliminary data.</text>
</comment>
<dbReference type="Gene3D" id="3.40.190.10">
    <property type="entry name" value="Periplasmic binding protein-like II"/>
    <property type="match status" value="2"/>
</dbReference>
<keyword evidence="1" id="KW-1003">Cell membrane</keyword>
<keyword evidence="2" id="KW-0732">Signal</keyword>
<dbReference type="EMBL" id="RBZM01000003">
    <property type="protein sequence ID" value="RKP56278.1"/>
    <property type="molecule type" value="Genomic_DNA"/>
</dbReference>
<evidence type="ECO:0000256" key="3">
    <source>
        <dbReference type="ARBA" id="ARBA00023136"/>
    </source>
</evidence>
<evidence type="ECO:0000256" key="5">
    <source>
        <dbReference type="ARBA" id="ARBA00023288"/>
    </source>
</evidence>
<evidence type="ECO:0000256" key="2">
    <source>
        <dbReference type="ARBA" id="ARBA00022729"/>
    </source>
</evidence>
<proteinExistence type="predicted"/>
<gene>
    <name evidence="6" type="ORF">D7Z26_06485</name>
</gene>
<protein>
    <submittedName>
        <fullName evidence="6">Carbohydrate ABC transporter substrate-binding protein</fullName>
    </submittedName>
</protein>
<dbReference type="PANTHER" id="PTHR43649:SF33">
    <property type="entry name" value="POLYGALACTURONAN_RHAMNOGALACTURONAN-BINDING PROTEIN YTCQ"/>
    <property type="match status" value="1"/>
</dbReference>
<evidence type="ECO:0000313" key="6">
    <source>
        <dbReference type="EMBL" id="RKP56278.1"/>
    </source>
</evidence>
<dbReference type="InterPro" id="IPR050490">
    <property type="entry name" value="Bact_solute-bd_prot1"/>
</dbReference>
<name>A0A494Y7I2_9BACL</name>
<evidence type="ECO:0000256" key="1">
    <source>
        <dbReference type="ARBA" id="ARBA00022475"/>
    </source>
</evidence>
<dbReference type="Pfam" id="PF01547">
    <property type="entry name" value="SBP_bac_1"/>
    <property type="match status" value="1"/>
</dbReference>